<dbReference type="Proteomes" id="UP000799779">
    <property type="component" value="Unassembled WGS sequence"/>
</dbReference>
<proteinExistence type="predicted"/>
<accession>A0A6A5WWQ0</accession>
<dbReference type="AlphaFoldDB" id="A0A6A5WWQ0"/>
<evidence type="ECO:0000256" key="2">
    <source>
        <dbReference type="ARBA" id="ARBA00022679"/>
    </source>
</evidence>
<evidence type="ECO:0000259" key="6">
    <source>
        <dbReference type="PROSITE" id="PS50011"/>
    </source>
</evidence>
<dbReference type="GO" id="GO:0004674">
    <property type="term" value="F:protein serine/threonine kinase activity"/>
    <property type="evidence" value="ECO:0007669"/>
    <property type="project" value="UniProtKB-EC"/>
</dbReference>
<evidence type="ECO:0000256" key="4">
    <source>
        <dbReference type="ARBA" id="ARBA00022777"/>
    </source>
</evidence>
<evidence type="ECO:0000313" key="8">
    <source>
        <dbReference type="Proteomes" id="UP000799779"/>
    </source>
</evidence>
<organism evidence="7 8">
    <name type="scientific">Amniculicola lignicola CBS 123094</name>
    <dbReference type="NCBI Taxonomy" id="1392246"/>
    <lineage>
        <taxon>Eukaryota</taxon>
        <taxon>Fungi</taxon>
        <taxon>Dikarya</taxon>
        <taxon>Ascomycota</taxon>
        <taxon>Pezizomycotina</taxon>
        <taxon>Dothideomycetes</taxon>
        <taxon>Pleosporomycetidae</taxon>
        <taxon>Pleosporales</taxon>
        <taxon>Amniculicolaceae</taxon>
        <taxon>Amniculicola</taxon>
    </lineage>
</organism>
<dbReference type="InterPro" id="IPR000719">
    <property type="entry name" value="Prot_kinase_dom"/>
</dbReference>
<evidence type="ECO:0000256" key="1">
    <source>
        <dbReference type="ARBA" id="ARBA00012513"/>
    </source>
</evidence>
<gene>
    <name evidence="7" type="ORF">P154DRAFT_376893</name>
</gene>
<keyword evidence="8" id="KW-1185">Reference proteome</keyword>
<evidence type="ECO:0000256" key="3">
    <source>
        <dbReference type="ARBA" id="ARBA00022741"/>
    </source>
</evidence>
<reference evidence="7" key="1">
    <citation type="journal article" date="2020" name="Stud. Mycol.">
        <title>101 Dothideomycetes genomes: a test case for predicting lifestyles and emergence of pathogens.</title>
        <authorList>
            <person name="Haridas S."/>
            <person name="Albert R."/>
            <person name="Binder M."/>
            <person name="Bloem J."/>
            <person name="Labutti K."/>
            <person name="Salamov A."/>
            <person name="Andreopoulos B."/>
            <person name="Baker S."/>
            <person name="Barry K."/>
            <person name="Bills G."/>
            <person name="Bluhm B."/>
            <person name="Cannon C."/>
            <person name="Castanera R."/>
            <person name="Culley D."/>
            <person name="Daum C."/>
            <person name="Ezra D."/>
            <person name="Gonzalez J."/>
            <person name="Henrissat B."/>
            <person name="Kuo A."/>
            <person name="Liang C."/>
            <person name="Lipzen A."/>
            <person name="Lutzoni F."/>
            <person name="Magnuson J."/>
            <person name="Mondo S."/>
            <person name="Nolan M."/>
            <person name="Ohm R."/>
            <person name="Pangilinan J."/>
            <person name="Park H.-J."/>
            <person name="Ramirez L."/>
            <person name="Alfaro M."/>
            <person name="Sun H."/>
            <person name="Tritt A."/>
            <person name="Yoshinaga Y."/>
            <person name="Zwiers L.-H."/>
            <person name="Turgeon B."/>
            <person name="Goodwin S."/>
            <person name="Spatafora J."/>
            <person name="Crous P."/>
            <person name="Grigoriev I."/>
        </authorList>
    </citation>
    <scope>NUCLEOTIDE SEQUENCE</scope>
    <source>
        <strain evidence="7">CBS 123094</strain>
    </source>
</reference>
<keyword evidence="4 7" id="KW-0418">Kinase</keyword>
<dbReference type="InterPro" id="IPR008271">
    <property type="entry name" value="Ser/Thr_kinase_AS"/>
</dbReference>
<dbReference type="Gene3D" id="1.10.510.10">
    <property type="entry name" value="Transferase(Phosphotransferase) domain 1"/>
    <property type="match status" value="1"/>
</dbReference>
<dbReference type="OrthoDB" id="310217at2759"/>
<dbReference type="InterPro" id="IPR050660">
    <property type="entry name" value="NEK_Ser/Thr_kinase"/>
</dbReference>
<feature type="domain" description="Protein kinase" evidence="6">
    <location>
        <begin position="1"/>
        <end position="96"/>
    </location>
</feature>
<evidence type="ECO:0000256" key="5">
    <source>
        <dbReference type="ARBA" id="ARBA00022840"/>
    </source>
</evidence>
<keyword evidence="5" id="KW-0067">ATP-binding</keyword>
<feature type="non-terminal residue" evidence="7">
    <location>
        <position position="96"/>
    </location>
</feature>
<dbReference type="PROSITE" id="PS50011">
    <property type="entry name" value="PROTEIN_KINASE_DOM"/>
    <property type="match status" value="1"/>
</dbReference>
<dbReference type="Pfam" id="PF00069">
    <property type="entry name" value="Pkinase"/>
    <property type="match status" value="1"/>
</dbReference>
<dbReference type="InterPro" id="IPR011009">
    <property type="entry name" value="Kinase-like_dom_sf"/>
</dbReference>
<dbReference type="CDD" id="cd00180">
    <property type="entry name" value="PKc"/>
    <property type="match status" value="1"/>
</dbReference>
<keyword evidence="2" id="KW-0808">Transferase</keyword>
<dbReference type="EMBL" id="ML977560">
    <property type="protein sequence ID" value="KAF2006152.1"/>
    <property type="molecule type" value="Genomic_DNA"/>
</dbReference>
<protein>
    <recommendedName>
        <fullName evidence="1">non-specific serine/threonine protein kinase</fullName>
        <ecNumber evidence="1">2.7.11.1</ecNumber>
    </recommendedName>
</protein>
<dbReference type="PANTHER" id="PTHR43671:SF13">
    <property type="entry name" value="SERINE_THREONINE-PROTEIN KINASE NEK2"/>
    <property type="match status" value="1"/>
</dbReference>
<dbReference type="EC" id="2.7.11.1" evidence="1"/>
<name>A0A6A5WWQ0_9PLEO</name>
<evidence type="ECO:0000313" key="7">
    <source>
        <dbReference type="EMBL" id="KAF2006152.1"/>
    </source>
</evidence>
<sequence length="96" mass="10839">MSSLSHPNITKIYSWYITPDRKEGGIYMEYCDQGNLEDWLNVAKQTYEQDGTQIDAEFVLHVMEGLTSAVAYLHSGLDGGKCVIHRDIKPANIFLS</sequence>
<keyword evidence="3" id="KW-0547">Nucleotide-binding</keyword>
<dbReference type="GO" id="GO:0005524">
    <property type="term" value="F:ATP binding"/>
    <property type="evidence" value="ECO:0007669"/>
    <property type="project" value="UniProtKB-KW"/>
</dbReference>
<dbReference type="PROSITE" id="PS00108">
    <property type="entry name" value="PROTEIN_KINASE_ST"/>
    <property type="match status" value="1"/>
</dbReference>
<dbReference type="SUPFAM" id="SSF56112">
    <property type="entry name" value="Protein kinase-like (PK-like)"/>
    <property type="match status" value="1"/>
</dbReference>
<dbReference type="PANTHER" id="PTHR43671">
    <property type="entry name" value="SERINE/THREONINE-PROTEIN KINASE NEK"/>
    <property type="match status" value="1"/>
</dbReference>